<reference evidence="2 3" key="1">
    <citation type="submission" date="2015-09" db="EMBL/GenBank/DDBJ databases">
        <authorList>
            <consortium name="Pathogen Informatics"/>
        </authorList>
    </citation>
    <scope>NUCLEOTIDE SEQUENCE [LARGE SCALE GENOMIC DNA]</scope>
    <source>
        <strain evidence="2 3">2789STDY5608868</strain>
    </source>
</reference>
<dbReference type="PANTHER" id="PTHR47738:SF3">
    <property type="entry name" value="PHOSPHOTRANSFERASE SYSTEM MANNITOL_FRUCTOSE-SPECIFIC IIA DOMAIN CONTAINING PROTEIN"/>
    <property type="match status" value="1"/>
</dbReference>
<feature type="domain" description="PTS EIIA type-2" evidence="1">
    <location>
        <begin position="4"/>
        <end position="151"/>
    </location>
</feature>
<evidence type="ECO:0000313" key="3">
    <source>
        <dbReference type="Proteomes" id="UP000095598"/>
    </source>
</evidence>
<name>A0A173SML6_ANAHA</name>
<evidence type="ECO:0000259" key="1">
    <source>
        <dbReference type="PROSITE" id="PS51094"/>
    </source>
</evidence>
<organism evidence="2 3">
    <name type="scientific">Anaerostipes hadrus</name>
    <dbReference type="NCBI Taxonomy" id="649756"/>
    <lineage>
        <taxon>Bacteria</taxon>
        <taxon>Bacillati</taxon>
        <taxon>Bacillota</taxon>
        <taxon>Clostridia</taxon>
        <taxon>Lachnospirales</taxon>
        <taxon>Lachnospiraceae</taxon>
        <taxon>Anaerostipes</taxon>
    </lineage>
</organism>
<protein>
    <submittedName>
        <fullName evidence="2">EIIBCA-Man</fullName>
    </submittedName>
</protein>
<dbReference type="Proteomes" id="UP000095598">
    <property type="component" value="Unassembled WGS sequence"/>
</dbReference>
<dbReference type="InterPro" id="IPR016152">
    <property type="entry name" value="PTrfase/Anion_transptr"/>
</dbReference>
<dbReference type="AlphaFoldDB" id="A0A173SML6"/>
<dbReference type="Pfam" id="PF00359">
    <property type="entry name" value="PTS_EIIA_2"/>
    <property type="match status" value="1"/>
</dbReference>
<dbReference type="SUPFAM" id="SSF55804">
    <property type="entry name" value="Phoshotransferase/anion transport protein"/>
    <property type="match status" value="1"/>
</dbReference>
<dbReference type="EMBL" id="CYXT01000009">
    <property type="protein sequence ID" value="CUM91914.1"/>
    <property type="molecule type" value="Genomic_DNA"/>
</dbReference>
<dbReference type="PANTHER" id="PTHR47738">
    <property type="entry name" value="PTS SYSTEM FRUCTOSE-LIKE EIIA COMPONENT-RELATED"/>
    <property type="match status" value="1"/>
</dbReference>
<gene>
    <name evidence="2" type="primary">manP_5</name>
    <name evidence="2" type="ORF">ERS852425_01455</name>
</gene>
<accession>A0A173SML6</accession>
<dbReference type="CDD" id="cd00211">
    <property type="entry name" value="PTS_IIA_fru"/>
    <property type="match status" value="1"/>
</dbReference>
<evidence type="ECO:0000313" key="2">
    <source>
        <dbReference type="EMBL" id="CUM91914.1"/>
    </source>
</evidence>
<dbReference type="RefSeq" id="WP_055258460.1">
    <property type="nucleotide sequence ID" value="NZ_CYXT01000009.1"/>
</dbReference>
<sequence>MIWEDLNENLIVPDLEAKSSDEVFEKLGGLFIAEGYCKDTYINALKDREKDFPTGVNMGSIGIAIPHTDKQHVIKGGVAIGVLKEPVHFFQMGTTDEPVEVKLVFMLAVEDPKEHLVFLQRILAVLQDQDVLAKIMKTGDKKKIVEIIKEKESNL</sequence>
<dbReference type="InterPro" id="IPR051541">
    <property type="entry name" value="PTS_SugarTrans_NitroReg"/>
</dbReference>
<dbReference type="PROSITE" id="PS51094">
    <property type="entry name" value="PTS_EIIA_TYPE_2"/>
    <property type="match status" value="1"/>
</dbReference>
<dbReference type="InterPro" id="IPR002178">
    <property type="entry name" value="PTS_EIIA_type-2_dom"/>
</dbReference>
<proteinExistence type="predicted"/>
<dbReference type="Gene3D" id="3.40.930.10">
    <property type="entry name" value="Mannitol-specific EII, Chain A"/>
    <property type="match status" value="1"/>
</dbReference>